<keyword evidence="4" id="KW-1185">Reference proteome</keyword>
<dbReference type="RefSeq" id="WP_265680614.1">
    <property type="nucleotide sequence ID" value="NZ_CP120863.1"/>
</dbReference>
<organism evidence="3 4">
    <name type="scientific">Roseibium porphyridii</name>
    <dbReference type="NCBI Taxonomy" id="2866279"/>
    <lineage>
        <taxon>Bacteria</taxon>
        <taxon>Pseudomonadati</taxon>
        <taxon>Pseudomonadota</taxon>
        <taxon>Alphaproteobacteria</taxon>
        <taxon>Hyphomicrobiales</taxon>
        <taxon>Stappiaceae</taxon>
        <taxon>Roseibium</taxon>
    </lineage>
</organism>
<dbReference type="SMART" id="SM00855">
    <property type="entry name" value="PGAM"/>
    <property type="match status" value="1"/>
</dbReference>
<evidence type="ECO:0000256" key="2">
    <source>
        <dbReference type="ARBA" id="ARBA00023235"/>
    </source>
</evidence>
<dbReference type="Gene3D" id="3.40.50.1240">
    <property type="entry name" value="Phosphoglycerate mutase-like"/>
    <property type="match status" value="1"/>
</dbReference>
<dbReference type="SUPFAM" id="SSF53254">
    <property type="entry name" value="Phosphoglycerate mutase-like"/>
    <property type="match status" value="1"/>
</dbReference>
<name>A0ABY8F426_9HYPH</name>
<dbReference type="Pfam" id="PF00300">
    <property type="entry name" value="His_Phos_1"/>
    <property type="match status" value="1"/>
</dbReference>
<dbReference type="PROSITE" id="PS00175">
    <property type="entry name" value="PG_MUTASE"/>
    <property type="match status" value="1"/>
</dbReference>
<reference evidence="3 4" key="1">
    <citation type="submission" date="2023-03" db="EMBL/GenBank/DDBJ databases">
        <title>Roseibium porphyridii sp. nov. and Roseibium rhodosorbium sp. nov. isolated from marine algae, Porphyridium cruentum and Rhodosorus marinus, respectively.</title>
        <authorList>
            <person name="Lee M.W."/>
            <person name="Choi B.J."/>
            <person name="Lee J.K."/>
            <person name="Choi D.G."/>
            <person name="Baek J.H."/>
            <person name="Bayburt H."/>
            <person name="Kim J.M."/>
            <person name="Han D.M."/>
            <person name="Kim K.H."/>
            <person name="Jeon C.O."/>
        </authorList>
    </citation>
    <scope>NUCLEOTIDE SEQUENCE [LARGE SCALE GENOMIC DNA]</scope>
    <source>
        <strain evidence="3 4">KMA01</strain>
    </source>
</reference>
<gene>
    <name evidence="3" type="ORF">K1718_23750</name>
</gene>
<dbReference type="Proteomes" id="UP001209803">
    <property type="component" value="Chromosome"/>
</dbReference>
<dbReference type="CDD" id="cd07067">
    <property type="entry name" value="HP_PGM_like"/>
    <property type="match status" value="1"/>
</dbReference>
<dbReference type="InterPro" id="IPR001345">
    <property type="entry name" value="PG/BPGM_mutase_AS"/>
</dbReference>
<dbReference type="EMBL" id="CP120863">
    <property type="protein sequence ID" value="WFE89139.1"/>
    <property type="molecule type" value="Genomic_DNA"/>
</dbReference>
<keyword evidence="1" id="KW-0324">Glycolysis</keyword>
<keyword evidence="2" id="KW-0413">Isomerase</keyword>
<dbReference type="InterPro" id="IPR050275">
    <property type="entry name" value="PGM_Phosphatase"/>
</dbReference>
<evidence type="ECO:0000313" key="4">
    <source>
        <dbReference type="Proteomes" id="UP001209803"/>
    </source>
</evidence>
<dbReference type="PANTHER" id="PTHR48100:SF1">
    <property type="entry name" value="HISTIDINE PHOSPHATASE FAMILY PROTEIN-RELATED"/>
    <property type="match status" value="1"/>
</dbReference>
<dbReference type="InterPro" id="IPR013078">
    <property type="entry name" value="His_Pase_superF_clade-1"/>
</dbReference>
<dbReference type="InterPro" id="IPR029033">
    <property type="entry name" value="His_PPase_superfam"/>
</dbReference>
<accession>A0ABY8F426</accession>
<protein>
    <submittedName>
        <fullName evidence="3">Histidine phosphatase family protein</fullName>
    </submittedName>
</protein>
<proteinExistence type="predicted"/>
<dbReference type="PANTHER" id="PTHR48100">
    <property type="entry name" value="BROAD-SPECIFICITY PHOSPHATASE YOR283W-RELATED"/>
    <property type="match status" value="1"/>
</dbReference>
<evidence type="ECO:0000256" key="1">
    <source>
        <dbReference type="ARBA" id="ARBA00023152"/>
    </source>
</evidence>
<sequence>MRLLLVRHGQSEWNASRRLQGQADIGLSELGKSQADALRSVITGIGHCRAVSSDLRRVTETAQRIGAEEPRFTEGLREIDVGDWTGRPIDDIRAEDDAAYLGWRAGTFAPPGGEEWDAFADRICSVIEDERQTPCQNLLVVCHGGVIRAILQRYLGLAPACVIPVAPASLNALRLGNGKPPRLELFNYLPDSLEFGAPD</sequence>
<evidence type="ECO:0000313" key="3">
    <source>
        <dbReference type="EMBL" id="WFE89139.1"/>
    </source>
</evidence>